<gene>
    <name evidence="1" type="ORF">E4U60_003111</name>
</gene>
<name>A0A9P7MAP0_9HYPO</name>
<reference evidence="1 2" key="1">
    <citation type="journal article" date="2020" name="bioRxiv">
        <title>Whole genome comparisons of ergot fungi reveals the divergence and evolution of species within the genus Claviceps are the result of varying mechanisms driving genome evolution and host range expansion.</title>
        <authorList>
            <person name="Wyka S.A."/>
            <person name="Mondo S.J."/>
            <person name="Liu M."/>
            <person name="Dettman J."/>
            <person name="Nalam V."/>
            <person name="Broders K.D."/>
        </authorList>
    </citation>
    <scope>NUCLEOTIDE SEQUENCE [LARGE SCALE GENOMIC DNA]</scope>
    <source>
        <strain evidence="1 2">CCC 1485</strain>
    </source>
</reference>
<dbReference type="Proteomes" id="UP000706124">
    <property type="component" value="Unassembled WGS sequence"/>
</dbReference>
<dbReference type="AlphaFoldDB" id="A0A9P7MAP0"/>
<comment type="caution">
    <text evidence="1">The sequence shown here is derived from an EMBL/GenBank/DDBJ whole genome shotgun (WGS) entry which is preliminary data.</text>
</comment>
<proteinExistence type="predicted"/>
<sequence>MAEQEHYNVRVGASHAKSLGITHRTTPLACSWTGDMRVRFSDFQVNEIGENGSVIHLRTIGLENDNKVRGGAGSLQSEVVHL</sequence>
<evidence type="ECO:0000313" key="2">
    <source>
        <dbReference type="Proteomes" id="UP000706124"/>
    </source>
</evidence>
<dbReference type="EMBL" id="SRPO01000252">
    <property type="protein sequence ID" value="KAG5935525.1"/>
    <property type="molecule type" value="Genomic_DNA"/>
</dbReference>
<keyword evidence="2" id="KW-1185">Reference proteome</keyword>
<evidence type="ECO:0000313" key="1">
    <source>
        <dbReference type="EMBL" id="KAG5935525.1"/>
    </source>
</evidence>
<protein>
    <submittedName>
        <fullName evidence="1">Uncharacterized protein</fullName>
    </submittedName>
</protein>
<accession>A0A9P7MAP0</accession>
<organism evidence="1 2">
    <name type="scientific">Claviceps pazoutovae</name>
    <dbReference type="NCBI Taxonomy" id="1649127"/>
    <lineage>
        <taxon>Eukaryota</taxon>
        <taxon>Fungi</taxon>
        <taxon>Dikarya</taxon>
        <taxon>Ascomycota</taxon>
        <taxon>Pezizomycotina</taxon>
        <taxon>Sordariomycetes</taxon>
        <taxon>Hypocreomycetidae</taxon>
        <taxon>Hypocreales</taxon>
        <taxon>Clavicipitaceae</taxon>
        <taxon>Claviceps</taxon>
    </lineage>
</organism>